<accession>A0ABM0K2L0</accession>
<evidence type="ECO:0000256" key="6">
    <source>
        <dbReference type="ARBA" id="ARBA00023065"/>
    </source>
</evidence>
<keyword evidence="14" id="KW-0732">Signal</keyword>
<evidence type="ECO:0000256" key="14">
    <source>
        <dbReference type="SAM" id="SignalP"/>
    </source>
</evidence>
<keyword evidence="11" id="KW-0407">Ion channel</keyword>
<feature type="domain" description="Ionotropic glutamate receptor L-glutamate and glycine-binding" evidence="16">
    <location>
        <begin position="40"/>
        <end position="102"/>
    </location>
</feature>
<organism evidence="17 18">
    <name type="scientific">Aplysia californica</name>
    <name type="common">California sea hare</name>
    <dbReference type="NCBI Taxonomy" id="6500"/>
    <lineage>
        <taxon>Eukaryota</taxon>
        <taxon>Metazoa</taxon>
        <taxon>Spiralia</taxon>
        <taxon>Lophotrochozoa</taxon>
        <taxon>Mollusca</taxon>
        <taxon>Gastropoda</taxon>
        <taxon>Heterobranchia</taxon>
        <taxon>Euthyneura</taxon>
        <taxon>Tectipleura</taxon>
        <taxon>Aplysiida</taxon>
        <taxon>Aplysioidea</taxon>
        <taxon>Aplysiidae</taxon>
        <taxon>Aplysia</taxon>
    </lineage>
</organism>
<keyword evidence="9" id="KW-0325">Glycoprotein</keyword>
<name>A0ABM0K2L0_APLCA</name>
<comment type="subcellular location">
    <subcellularLocation>
        <location evidence="1">Cell membrane</location>
        <topology evidence="1">Multi-pass membrane protein</topology>
    </subcellularLocation>
</comment>
<feature type="region of interest" description="Disordered" evidence="12">
    <location>
        <begin position="464"/>
        <end position="501"/>
    </location>
</feature>
<dbReference type="RefSeq" id="XP_005107294.2">
    <property type="nucleotide sequence ID" value="XM_005107237.3"/>
</dbReference>
<keyword evidence="6" id="KW-0406">Ion transport</keyword>
<keyword evidence="7 13" id="KW-0472">Membrane</keyword>
<feature type="chain" id="PRO_5046450199" evidence="14">
    <location>
        <begin position="25"/>
        <end position="501"/>
    </location>
</feature>
<dbReference type="Gene3D" id="1.10.287.70">
    <property type="match status" value="1"/>
</dbReference>
<keyword evidence="4 13" id="KW-0812">Transmembrane</keyword>
<keyword evidence="3" id="KW-1003">Cell membrane</keyword>
<protein>
    <submittedName>
        <fullName evidence="18">Glutamate receptor ionotropic, kainate 4</fullName>
    </submittedName>
</protein>
<feature type="transmembrane region" description="Helical" evidence="13">
    <location>
        <begin position="230"/>
        <end position="252"/>
    </location>
</feature>
<dbReference type="Proteomes" id="UP000694888">
    <property type="component" value="Unplaced"/>
</dbReference>
<dbReference type="PANTHER" id="PTHR18966">
    <property type="entry name" value="IONOTROPIC GLUTAMATE RECEPTOR"/>
    <property type="match status" value="1"/>
</dbReference>
<dbReference type="SUPFAM" id="SSF53850">
    <property type="entry name" value="Periplasmic binding protein-like II"/>
    <property type="match status" value="1"/>
</dbReference>
<evidence type="ECO:0000259" key="16">
    <source>
        <dbReference type="SMART" id="SM00918"/>
    </source>
</evidence>
<evidence type="ECO:0000256" key="12">
    <source>
        <dbReference type="SAM" id="MobiDB-lite"/>
    </source>
</evidence>
<evidence type="ECO:0000256" key="11">
    <source>
        <dbReference type="ARBA" id="ARBA00023303"/>
    </source>
</evidence>
<evidence type="ECO:0000256" key="7">
    <source>
        <dbReference type="ARBA" id="ARBA00023136"/>
    </source>
</evidence>
<keyword evidence="2" id="KW-0813">Transport</keyword>
<keyword evidence="17" id="KW-1185">Reference proteome</keyword>
<evidence type="ECO:0000256" key="4">
    <source>
        <dbReference type="ARBA" id="ARBA00022692"/>
    </source>
</evidence>
<evidence type="ECO:0000256" key="10">
    <source>
        <dbReference type="ARBA" id="ARBA00023286"/>
    </source>
</evidence>
<feature type="domain" description="Ionotropic glutamate receptor C-terminal" evidence="15">
    <location>
        <begin position="30"/>
        <end position="407"/>
    </location>
</feature>
<feature type="transmembrane region" description="Helical" evidence="13">
    <location>
        <begin position="162"/>
        <end position="181"/>
    </location>
</feature>
<keyword evidence="5 13" id="KW-1133">Transmembrane helix</keyword>
<keyword evidence="8 18" id="KW-0675">Receptor</keyword>
<evidence type="ECO:0000256" key="2">
    <source>
        <dbReference type="ARBA" id="ARBA00022448"/>
    </source>
</evidence>
<evidence type="ECO:0000256" key="8">
    <source>
        <dbReference type="ARBA" id="ARBA00023170"/>
    </source>
</evidence>
<evidence type="ECO:0000256" key="1">
    <source>
        <dbReference type="ARBA" id="ARBA00004651"/>
    </source>
</evidence>
<gene>
    <name evidence="18" type="primary">LOC101854280</name>
</gene>
<evidence type="ECO:0000256" key="5">
    <source>
        <dbReference type="ARBA" id="ARBA00022989"/>
    </source>
</evidence>
<dbReference type="Pfam" id="PF00060">
    <property type="entry name" value="Lig_chan"/>
    <property type="match status" value="1"/>
</dbReference>
<evidence type="ECO:0000313" key="18">
    <source>
        <dbReference type="RefSeq" id="XP_005107294.2"/>
    </source>
</evidence>
<dbReference type="Pfam" id="PF10613">
    <property type="entry name" value="Lig_chan-Glu_bd"/>
    <property type="match status" value="1"/>
</dbReference>
<sequence length="501" mass="56326">MFTTRVTVTSLFLLLQCLFGQVPANQVDKPLIVGSVLIEPFLVKHKTPGSNEVYYEGFIKDIMDELTTELGVTYKFDVREDNAFGHMHLNGSWDGLIGDVIKGETDLVAAPLTETASRYRVVDFSTPFMGFGSVVIMRKPQAVIMTLQERFKRLFSPLSDGVWLMSGLAWLVTSAVLYVICHVNPYEWRRLCRDREATMREGESFTCPNTFWFTTSTLLWQGYTRGPRSLGARAVVCFWWLFVLIFIIMYIASMTNFLRAGPTDGFVDSYANIQSLEDLADQQAVEVAVLKGGSSQENLNTSPNQKIGRIGAKIRKTANFVQTVKEGIERVRSSRQPFAFVTESAMASFYARQSPCDIYMLGDLNIIGSYSLAMSINFTLKHDLNVALLEMKEKGTLKTLQNRWFSGACTDFLLDSSYREKVEVPKFYKVDLGSFSGALIILTIGLAIGSLATLVEVLVFRHTEKEEREEKERLRRPANDEGSHNKDGAGPRKTDEPVTDV</sequence>
<feature type="signal peptide" evidence="14">
    <location>
        <begin position="1"/>
        <end position="24"/>
    </location>
</feature>
<dbReference type="SMART" id="SM00918">
    <property type="entry name" value="Lig_chan-Glu_bd"/>
    <property type="match status" value="1"/>
</dbReference>
<evidence type="ECO:0000259" key="15">
    <source>
        <dbReference type="SMART" id="SM00079"/>
    </source>
</evidence>
<dbReference type="InterPro" id="IPR015683">
    <property type="entry name" value="Ionotropic_Glu_rcpt"/>
</dbReference>
<dbReference type="GeneID" id="101854280"/>
<reference evidence="18" key="1">
    <citation type="submission" date="2025-08" db="UniProtKB">
        <authorList>
            <consortium name="RefSeq"/>
        </authorList>
    </citation>
    <scope>IDENTIFICATION</scope>
</reference>
<evidence type="ECO:0000256" key="3">
    <source>
        <dbReference type="ARBA" id="ARBA00022475"/>
    </source>
</evidence>
<evidence type="ECO:0000313" key="17">
    <source>
        <dbReference type="Proteomes" id="UP000694888"/>
    </source>
</evidence>
<keyword evidence="10" id="KW-1071">Ligand-gated ion channel</keyword>
<dbReference type="InterPro" id="IPR001508">
    <property type="entry name" value="Iono_Glu_rcpt_met"/>
</dbReference>
<proteinExistence type="predicted"/>
<feature type="transmembrane region" description="Helical" evidence="13">
    <location>
        <begin position="435"/>
        <end position="460"/>
    </location>
</feature>
<evidence type="ECO:0000256" key="13">
    <source>
        <dbReference type="SAM" id="Phobius"/>
    </source>
</evidence>
<dbReference type="InterPro" id="IPR019594">
    <property type="entry name" value="Glu/Gly-bd"/>
</dbReference>
<dbReference type="Gene3D" id="3.40.190.10">
    <property type="entry name" value="Periplasmic binding protein-like II"/>
    <property type="match status" value="1"/>
</dbReference>
<dbReference type="InterPro" id="IPR001320">
    <property type="entry name" value="Iontro_rcpt_C"/>
</dbReference>
<evidence type="ECO:0000256" key="9">
    <source>
        <dbReference type="ARBA" id="ARBA00023180"/>
    </source>
</evidence>
<dbReference type="PRINTS" id="PR00177">
    <property type="entry name" value="NMDARECEPTOR"/>
</dbReference>
<dbReference type="SMART" id="SM00079">
    <property type="entry name" value="PBPe"/>
    <property type="match status" value="1"/>
</dbReference>